<dbReference type="OrthoDB" id="7442523at2759"/>
<gene>
    <name evidence="1" type="ORF">GE061_010707</name>
</gene>
<evidence type="ECO:0008006" key="3">
    <source>
        <dbReference type="Google" id="ProtNLM"/>
    </source>
</evidence>
<evidence type="ECO:0000313" key="1">
    <source>
        <dbReference type="EMBL" id="KAF6212994.1"/>
    </source>
</evidence>
<reference evidence="1" key="1">
    <citation type="journal article" date="2021" name="Mol. Ecol. Resour.">
        <title>Apolygus lucorum genome provides insights into omnivorousness and mesophyll feeding.</title>
        <authorList>
            <person name="Liu Y."/>
            <person name="Liu H."/>
            <person name="Wang H."/>
            <person name="Huang T."/>
            <person name="Liu B."/>
            <person name="Yang B."/>
            <person name="Yin L."/>
            <person name="Li B."/>
            <person name="Zhang Y."/>
            <person name="Zhang S."/>
            <person name="Jiang F."/>
            <person name="Zhang X."/>
            <person name="Ren Y."/>
            <person name="Wang B."/>
            <person name="Wang S."/>
            <person name="Lu Y."/>
            <person name="Wu K."/>
            <person name="Fan W."/>
            <person name="Wang G."/>
        </authorList>
    </citation>
    <scope>NUCLEOTIDE SEQUENCE</scope>
    <source>
        <strain evidence="1">12Hb</strain>
    </source>
</reference>
<protein>
    <recommendedName>
        <fullName evidence="3">Reverse transcriptase domain-containing protein</fullName>
    </recommendedName>
</protein>
<dbReference type="Proteomes" id="UP000466442">
    <property type="component" value="Unassembled WGS sequence"/>
</dbReference>
<dbReference type="AlphaFoldDB" id="A0A8S9XWL3"/>
<proteinExistence type="predicted"/>
<organism evidence="1 2">
    <name type="scientific">Apolygus lucorum</name>
    <name type="common">Small green plant bug</name>
    <name type="synonym">Lygocoris lucorum</name>
    <dbReference type="NCBI Taxonomy" id="248454"/>
    <lineage>
        <taxon>Eukaryota</taxon>
        <taxon>Metazoa</taxon>
        <taxon>Ecdysozoa</taxon>
        <taxon>Arthropoda</taxon>
        <taxon>Hexapoda</taxon>
        <taxon>Insecta</taxon>
        <taxon>Pterygota</taxon>
        <taxon>Neoptera</taxon>
        <taxon>Paraneoptera</taxon>
        <taxon>Hemiptera</taxon>
        <taxon>Heteroptera</taxon>
        <taxon>Panheteroptera</taxon>
        <taxon>Cimicomorpha</taxon>
        <taxon>Miridae</taxon>
        <taxon>Mirini</taxon>
        <taxon>Apolygus</taxon>
    </lineage>
</organism>
<dbReference type="EMBL" id="WIXP02000003">
    <property type="protein sequence ID" value="KAF6212994.1"/>
    <property type="molecule type" value="Genomic_DNA"/>
</dbReference>
<keyword evidence="2" id="KW-1185">Reference proteome</keyword>
<sequence length="711" mass="80106">MSQGEGSWQSTQDILEETRRRTMTRCPGCGREFVSINGHYARAITCARTRDRLQNAIITGALNDEVSNGSLSTDISLPADNQVFAKLEDVYGDSFINGPGREEANNAVWRCYWRKISQLRGRHYDLPNGSKSMQFVDTLASEITSLTAGQFSSERVLVFLSVVLQRSKMIKQPKDIRILLGRRLQLWTEGQFDTLINEAVLLDRKLNHNQRTHGYCPELAFHRLMLRGKAREAVGRLSENSRTSVLGPTEVIDMQGKTVLEDLMEKHPDQTIPDIDMLQLPAGMNLPPLIDIQISSSIVERVSRKLHGSGGPGGSDADQWVDFLLRHGRSSCRLREAVANLANKLGNENMPWESIRALMASRLVALDKRPGVRPIGIGESLRRILGKCVIEATVEEVSESCREKQLCGGLSAGIEGAVHSMNALFEERVPMNSSWGLLLVDAKNAFNTVNRILTLWYARMYWPSGARFLYNTYKGHAELILRGTTDSLYSKEGVTQGDPLAMLMYGISTLPLINLLQRNCPDVTQCWYADDSSAQGNLQELKNWWEQLLRHGPSFGYYPQGQKSYLVVHPDKKRDAEVVFGGTGIKVVTGHRFLGGYIGEPIGKAKYLEGKISEWTQLIERVSAAGKKHPQDAHSAFTKSIKFRWQFVQRVVECEEGTTERLYSHYFHASHFWWRRVTRGVRYILATSEQRRHGLDRSGLNSKCNVPNIKV</sequence>
<accession>A0A8S9XWL3</accession>
<evidence type="ECO:0000313" key="2">
    <source>
        <dbReference type="Proteomes" id="UP000466442"/>
    </source>
</evidence>
<comment type="caution">
    <text evidence="1">The sequence shown here is derived from an EMBL/GenBank/DDBJ whole genome shotgun (WGS) entry which is preliminary data.</text>
</comment>
<name>A0A8S9XWL3_APOLU</name>